<feature type="domain" description="DUF397" evidence="1">
    <location>
        <begin position="10"/>
        <end position="62"/>
    </location>
</feature>
<evidence type="ECO:0000313" key="2">
    <source>
        <dbReference type="EMBL" id="MFC4498803.1"/>
    </source>
</evidence>
<name>A0ABV9AG60_9ACTN</name>
<evidence type="ECO:0000259" key="1">
    <source>
        <dbReference type="Pfam" id="PF04149"/>
    </source>
</evidence>
<keyword evidence="3" id="KW-1185">Reference proteome</keyword>
<proteinExistence type="predicted"/>
<organism evidence="2 3">
    <name type="scientific">Streptomyces vulcanius</name>
    <dbReference type="NCBI Taxonomy" id="1441876"/>
    <lineage>
        <taxon>Bacteria</taxon>
        <taxon>Bacillati</taxon>
        <taxon>Actinomycetota</taxon>
        <taxon>Actinomycetes</taxon>
        <taxon>Kitasatosporales</taxon>
        <taxon>Streptomycetaceae</taxon>
        <taxon>Streptomyces</taxon>
    </lineage>
</organism>
<comment type="caution">
    <text evidence="2">The sequence shown here is derived from an EMBL/GenBank/DDBJ whole genome shotgun (WGS) entry which is preliminary data.</text>
</comment>
<dbReference type="Proteomes" id="UP001595839">
    <property type="component" value="Unassembled WGS sequence"/>
</dbReference>
<accession>A0ABV9AG60</accession>
<evidence type="ECO:0000313" key="3">
    <source>
        <dbReference type="Proteomes" id="UP001595839"/>
    </source>
</evidence>
<reference evidence="3" key="1">
    <citation type="journal article" date="2019" name="Int. J. Syst. Evol. Microbiol.">
        <title>The Global Catalogue of Microorganisms (GCM) 10K type strain sequencing project: providing services to taxonomists for standard genome sequencing and annotation.</title>
        <authorList>
            <consortium name="The Broad Institute Genomics Platform"/>
            <consortium name="The Broad Institute Genome Sequencing Center for Infectious Disease"/>
            <person name="Wu L."/>
            <person name="Ma J."/>
        </authorList>
    </citation>
    <scope>NUCLEOTIDE SEQUENCE [LARGE SCALE GENOMIC DNA]</scope>
    <source>
        <strain evidence="3">CGMCC 4.7177</strain>
    </source>
</reference>
<gene>
    <name evidence="2" type="ORF">ACFPIH_04595</name>
</gene>
<dbReference type="RefSeq" id="WP_381168410.1">
    <property type="nucleotide sequence ID" value="NZ_JBHSFK010000002.1"/>
</dbReference>
<dbReference type="Pfam" id="PF04149">
    <property type="entry name" value="DUF397"/>
    <property type="match status" value="1"/>
</dbReference>
<protein>
    <submittedName>
        <fullName evidence="2">DUF397 domain-containing protein</fullName>
    </submittedName>
</protein>
<dbReference type="EMBL" id="JBHSFK010000002">
    <property type="protein sequence ID" value="MFC4498803.1"/>
    <property type="molecule type" value="Genomic_DNA"/>
</dbReference>
<dbReference type="InterPro" id="IPR007278">
    <property type="entry name" value="DUF397"/>
</dbReference>
<sequence>MAILQGATTQWTKSSYTNGNGACVEVLSPVIETMYVRDSKVPDGCRIALSADLWQSFVTSVRRGTFNRGC</sequence>